<dbReference type="AlphaFoldDB" id="L8GGR2"/>
<feature type="domain" description="DSBA-like thioredoxin" evidence="1">
    <location>
        <begin position="10"/>
        <end position="202"/>
    </location>
</feature>
<organism evidence="2 3">
    <name type="scientific">Acanthamoeba castellanii (strain ATCC 30010 / Neff)</name>
    <dbReference type="NCBI Taxonomy" id="1257118"/>
    <lineage>
        <taxon>Eukaryota</taxon>
        <taxon>Amoebozoa</taxon>
        <taxon>Discosea</taxon>
        <taxon>Longamoebia</taxon>
        <taxon>Centramoebida</taxon>
        <taxon>Acanthamoebidae</taxon>
        <taxon>Acanthamoeba</taxon>
    </lineage>
</organism>
<dbReference type="RefSeq" id="XP_004333404.1">
    <property type="nucleotide sequence ID" value="XM_004333356.1"/>
</dbReference>
<proteinExistence type="predicted"/>
<dbReference type="OrthoDB" id="1930760at2759"/>
<gene>
    <name evidence="2" type="ORF">ACA1_135910</name>
</gene>
<protein>
    <submittedName>
        <fullName evidence="2">DSBAlike thioredoxin domain containing protein</fullName>
    </submittedName>
</protein>
<reference evidence="2 3" key="1">
    <citation type="journal article" date="2013" name="Genome Biol.">
        <title>Genome of Acanthamoeba castellanii highlights extensive lateral gene transfer and early evolution of tyrosine kinase signaling.</title>
        <authorList>
            <person name="Clarke M."/>
            <person name="Lohan A.J."/>
            <person name="Liu B."/>
            <person name="Lagkouvardos I."/>
            <person name="Roy S."/>
            <person name="Zafar N."/>
            <person name="Bertelli C."/>
            <person name="Schilde C."/>
            <person name="Kianianmomeni A."/>
            <person name="Burglin T.R."/>
            <person name="Frech C."/>
            <person name="Turcotte B."/>
            <person name="Kopec K.O."/>
            <person name="Synnott J.M."/>
            <person name="Choo C."/>
            <person name="Paponov I."/>
            <person name="Finkler A."/>
            <person name="Soon Heng Tan C."/>
            <person name="Hutchins A.P."/>
            <person name="Weinmeier T."/>
            <person name="Rattei T."/>
            <person name="Chu J.S."/>
            <person name="Gimenez G."/>
            <person name="Irimia M."/>
            <person name="Rigden D.J."/>
            <person name="Fitzpatrick D.A."/>
            <person name="Lorenzo-Morales J."/>
            <person name="Bateman A."/>
            <person name="Chiu C.H."/>
            <person name="Tang P."/>
            <person name="Hegemann P."/>
            <person name="Fromm H."/>
            <person name="Raoult D."/>
            <person name="Greub G."/>
            <person name="Miranda-Saavedra D."/>
            <person name="Chen N."/>
            <person name="Nash P."/>
            <person name="Ginger M.L."/>
            <person name="Horn M."/>
            <person name="Schaap P."/>
            <person name="Caler L."/>
            <person name="Loftus B."/>
        </authorList>
    </citation>
    <scope>NUCLEOTIDE SEQUENCE [LARGE SCALE GENOMIC DNA]</scope>
    <source>
        <strain evidence="2 3">Neff</strain>
    </source>
</reference>
<evidence type="ECO:0000259" key="1">
    <source>
        <dbReference type="Pfam" id="PF01323"/>
    </source>
</evidence>
<dbReference type="Pfam" id="PF01323">
    <property type="entry name" value="DSBA"/>
    <property type="match status" value="1"/>
</dbReference>
<dbReference type="OMA" id="QKYAISG"/>
<accession>L8GGR2</accession>
<sequence>MEGQKFKVSIKVISDVICPWCFIGKRRLEQAIARHSDQYEFEVKWLPFILQPALPREGVDLRTHHRKQMGARADAMLDDLKSVGKEVGINFVGDGTINNTVDAHRLLAYADRLGKQAAVIEGLFVAHFEQGKNIGSLDVLAAIAKDAGLDEEQVRTYLKTEEDLEWVITIDLFWKEQQTEGLPFFVFNDKISFAGGQAPEVFGQVFNALKQQAHAESS</sequence>
<evidence type="ECO:0000313" key="2">
    <source>
        <dbReference type="EMBL" id="ELR11391.1"/>
    </source>
</evidence>
<dbReference type="VEuPathDB" id="AmoebaDB:ACA1_135910"/>
<dbReference type="GO" id="GO:0016491">
    <property type="term" value="F:oxidoreductase activity"/>
    <property type="evidence" value="ECO:0007669"/>
    <property type="project" value="InterPro"/>
</dbReference>
<dbReference type="Proteomes" id="UP000011083">
    <property type="component" value="Unassembled WGS sequence"/>
</dbReference>
<dbReference type="Gene3D" id="3.40.30.10">
    <property type="entry name" value="Glutaredoxin"/>
    <property type="match status" value="1"/>
</dbReference>
<evidence type="ECO:0000313" key="3">
    <source>
        <dbReference type="Proteomes" id="UP000011083"/>
    </source>
</evidence>
<dbReference type="STRING" id="1257118.L8GGR2"/>
<dbReference type="InterPro" id="IPR001853">
    <property type="entry name" value="DSBA-like_thioredoxin_dom"/>
</dbReference>
<keyword evidence="3" id="KW-1185">Reference proteome</keyword>
<dbReference type="CDD" id="cd03024">
    <property type="entry name" value="DsbA_FrnE"/>
    <property type="match status" value="1"/>
</dbReference>
<dbReference type="PANTHER" id="PTHR13887">
    <property type="entry name" value="GLUTATHIONE S-TRANSFERASE KAPPA"/>
    <property type="match status" value="1"/>
</dbReference>
<dbReference type="GeneID" id="14911810"/>
<dbReference type="InterPro" id="IPR036249">
    <property type="entry name" value="Thioredoxin-like_sf"/>
</dbReference>
<dbReference type="EMBL" id="KB008153">
    <property type="protein sequence ID" value="ELR11391.1"/>
    <property type="molecule type" value="Genomic_DNA"/>
</dbReference>
<dbReference type="KEGG" id="acan:ACA1_135910"/>
<dbReference type="SUPFAM" id="SSF52833">
    <property type="entry name" value="Thioredoxin-like"/>
    <property type="match status" value="1"/>
</dbReference>
<dbReference type="PANTHER" id="PTHR13887:SF41">
    <property type="entry name" value="THIOREDOXIN SUPERFAMILY PROTEIN"/>
    <property type="match status" value="1"/>
</dbReference>
<name>L8GGR2_ACACF</name>